<gene>
    <name evidence="2" type="ORF">BgAZ_102210</name>
</gene>
<feature type="compositionally biased region" description="Low complexity" evidence="1">
    <location>
        <begin position="1"/>
        <end position="18"/>
    </location>
</feature>
<feature type="compositionally biased region" description="Basic and acidic residues" evidence="1">
    <location>
        <begin position="165"/>
        <end position="191"/>
    </location>
</feature>
<dbReference type="EMBL" id="JAVEPI010000001">
    <property type="protein sequence ID" value="KAK1444315.1"/>
    <property type="molecule type" value="Genomic_DNA"/>
</dbReference>
<dbReference type="AlphaFoldDB" id="A0AAD8PF78"/>
<evidence type="ECO:0000256" key="1">
    <source>
        <dbReference type="SAM" id="MobiDB-lite"/>
    </source>
</evidence>
<organism evidence="2 3">
    <name type="scientific">Babesia gibsoni</name>
    <dbReference type="NCBI Taxonomy" id="33632"/>
    <lineage>
        <taxon>Eukaryota</taxon>
        <taxon>Sar</taxon>
        <taxon>Alveolata</taxon>
        <taxon>Apicomplexa</taxon>
        <taxon>Aconoidasida</taxon>
        <taxon>Piroplasmida</taxon>
        <taxon>Babesiidae</taxon>
        <taxon>Babesia</taxon>
    </lineage>
</organism>
<sequence>MKSVSSSSRSMSVSRSFSNYVKRSASPYGKRNQDERHVYSRSSSRSSSSPRPHRRRSDSRGSSSRSYSPPRRRHARDSSISMSSSRSASRSRRKANAGNRGYSSMSSDSSMSYPRNRRSRSSSRQHKSRRGRGSRRSVDDSRSSEHRGRSYSSRSYTPPRRRDRTRGSHDRYDKKRVVKNIDKSNKWRKDGVPSQNGRKRDDRRAVNRLPNRGRMLERFGATDQRKGQIKNKAFDRTVHTPFLLRIYAFVDDSFDVTQSTDEDHAAFQRKIDASDSVRKLELYIWADSTLRDLVGLVKDLCESARSKDGIWRFHLNNKTRDVLGEIHSYKWHRSSDSVTLKNTPFLVGDSLLLLFHAATPVAGEDRQMPM</sequence>
<feature type="region of interest" description="Disordered" evidence="1">
    <location>
        <begin position="1"/>
        <end position="210"/>
    </location>
</feature>
<evidence type="ECO:0000313" key="3">
    <source>
        <dbReference type="Proteomes" id="UP001230268"/>
    </source>
</evidence>
<feature type="compositionally biased region" description="Low complexity" evidence="1">
    <location>
        <begin position="78"/>
        <end position="88"/>
    </location>
</feature>
<evidence type="ECO:0000313" key="2">
    <source>
        <dbReference type="EMBL" id="KAK1444315.1"/>
    </source>
</evidence>
<dbReference type="Pfam" id="PF06487">
    <property type="entry name" value="SAP18"/>
    <property type="match status" value="1"/>
</dbReference>
<feature type="compositionally biased region" description="Basic and acidic residues" evidence="1">
    <location>
        <begin position="136"/>
        <end position="148"/>
    </location>
</feature>
<feature type="compositionally biased region" description="Low complexity" evidence="1">
    <location>
        <begin position="103"/>
        <end position="114"/>
    </location>
</feature>
<dbReference type="Proteomes" id="UP001230268">
    <property type="component" value="Unassembled WGS sequence"/>
</dbReference>
<name>A0AAD8PF78_BABGI</name>
<dbReference type="Gene3D" id="3.10.20.550">
    <property type="entry name" value="ASAP complex, SAP18 subunit"/>
    <property type="match status" value="1"/>
</dbReference>
<comment type="caution">
    <text evidence="2">The sequence shown here is derived from an EMBL/GenBank/DDBJ whole genome shotgun (WGS) entry which is preliminary data.</text>
</comment>
<protein>
    <submittedName>
        <fullName evidence="2">Uncharacterized protein</fullName>
    </submittedName>
</protein>
<accession>A0AAD8PF78</accession>
<dbReference type="InterPro" id="IPR042534">
    <property type="entry name" value="SAP18_sf"/>
</dbReference>
<keyword evidence="3" id="KW-1185">Reference proteome</keyword>
<dbReference type="InterPro" id="IPR010516">
    <property type="entry name" value="SAP18"/>
</dbReference>
<reference evidence="2" key="1">
    <citation type="submission" date="2023-08" db="EMBL/GenBank/DDBJ databases">
        <title>Draft sequence of the Babesia gibsoni genome.</title>
        <authorList>
            <person name="Yamagishi J.Y."/>
            <person name="Xuan X.X."/>
        </authorList>
    </citation>
    <scope>NUCLEOTIDE SEQUENCE</scope>
    <source>
        <strain evidence="2">Azabu</strain>
    </source>
</reference>
<feature type="compositionally biased region" description="Low complexity" evidence="1">
    <location>
        <begin position="40"/>
        <end position="50"/>
    </location>
</feature>
<feature type="compositionally biased region" description="Low complexity" evidence="1">
    <location>
        <begin position="60"/>
        <end position="69"/>
    </location>
</feature>
<proteinExistence type="predicted"/>
<feature type="compositionally biased region" description="Basic residues" evidence="1">
    <location>
        <begin position="115"/>
        <end position="135"/>
    </location>
</feature>